<dbReference type="SMART" id="SM00184">
    <property type="entry name" value="RING"/>
    <property type="match status" value="1"/>
</dbReference>
<feature type="region of interest" description="Disordered" evidence="5">
    <location>
        <begin position="1"/>
        <end position="179"/>
    </location>
</feature>
<evidence type="ECO:0000256" key="2">
    <source>
        <dbReference type="ARBA" id="ARBA00022771"/>
    </source>
</evidence>
<dbReference type="GO" id="GO:0016887">
    <property type="term" value="F:ATP hydrolysis activity"/>
    <property type="evidence" value="ECO:0007669"/>
    <property type="project" value="InterPro"/>
</dbReference>
<gene>
    <name evidence="7" type="ORF">pdam_00019451</name>
</gene>
<dbReference type="PROSITE" id="PS50089">
    <property type="entry name" value="ZF_RING_2"/>
    <property type="match status" value="1"/>
</dbReference>
<dbReference type="InterPro" id="IPR027417">
    <property type="entry name" value="P-loop_NTPase"/>
</dbReference>
<dbReference type="SUPFAM" id="SSF52540">
    <property type="entry name" value="P-loop containing nucleoside triphosphate hydrolases"/>
    <property type="match status" value="1"/>
</dbReference>
<dbReference type="Proteomes" id="UP000275408">
    <property type="component" value="Unassembled WGS sequence"/>
</dbReference>
<feature type="compositionally biased region" description="Basic and acidic residues" evidence="5">
    <location>
        <begin position="101"/>
        <end position="115"/>
    </location>
</feature>
<dbReference type="GO" id="GO:0005524">
    <property type="term" value="F:ATP binding"/>
    <property type="evidence" value="ECO:0007669"/>
    <property type="project" value="InterPro"/>
</dbReference>
<feature type="compositionally biased region" description="Basic and acidic residues" evidence="5">
    <location>
        <begin position="59"/>
        <end position="85"/>
    </location>
</feature>
<feature type="domain" description="RING-type" evidence="6">
    <location>
        <begin position="800"/>
        <end position="840"/>
    </location>
</feature>
<organism evidence="7 8">
    <name type="scientific">Pocillopora damicornis</name>
    <name type="common">Cauliflower coral</name>
    <name type="synonym">Millepora damicornis</name>
    <dbReference type="NCBI Taxonomy" id="46731"/>
    <lineage>
        <taxon>Eukaryota</taxon>
        <taxon>Metazoa</taxon>
        <taxon>Cnidaria</taxon>
        <taxon>Anthozoa</taxon>
        <taxon>Hexacorallia</taxon>
        <taxon>Scleractinia</taxon>
        <taxon>Astrocoeniina</taxon>
        <taxon>Pocilloporidae</taxon>
        <taxon>Pocillopora</taxon>
    </lineage>
</organism>
<evidence type="ECO:0000313" key="7">
    <source>
        <dbReference type="EMBL" id="RMX36536.1"/>
    </source>
</evidence>
<sequence length="2888" mass="325263">MTAGDATVGQDKTTIESVSLPRAPASPDHNGETEEKSVGLANGNATAASINVSDVPQPHQEDDGQPEVDKDHGNSENDADSEKKAAGTHKTSKTGNGSTSQKEKDAKKEGESHKEPKQKHQASEKREGAMNDLKPEDQKNANTKENQLDENIKSDIKKNSGHDTSSVGDVMGNSKKEDNEKEYFPGYKGKRMTVVFHAVLAPHFKFEESQGDRLCMRFGEPALGDFKKDVVEVFPQRYLDDGFILVKAELSVPHIFLARKIPYKYVVFKEKRKDLKEKEKPLWEQLPNLGTMTNRCLHIPQDRCREGAFWHQYDDTIFSSRSWWQSIRSKLPILKGMDPTEGRNIATRVMLPKWEGFTVDDVEENITAWEAIQTVNDIAYCYTQTEAMEKSRTTKKNVPHRYDFQQILKEFFKTRIETNDVPQSDSDDKKTFHPLVSSVAIAYIIYTHKVYLNPQQYGKLFASLILHPDPTGKRCTGLEKILKEFPADQLQSLGEAIQAICKHVAKNHRDHHEWLFAVPLVHFLTQQRRSRPAILQMMIKIYLLNDMRTEKLGELETINPAASILSEICDDLNECSRAIARRQIPDIEPIKKLISQAIVTAARELHDETCSDEEFTLTISSIHVAYDRIEKRLANFCQLVQAQPDIVTSLREVIPPNETEMVLDAVALEICLSKLEPGAEEFDDPQTRLVWCNRVLSIRTSAENMISNLSPYGRKVNHILRNCRSTWQRVSAVRLFIEHTCLGTVACHPADVKNVFKLWKALGDETDFTKPQTMLVIEKFLVDCSEAVSKRYTSYGVNTCPVCLDGLAQKDPVKMPCGHVVCLVCVTNWIERERTCPYCKGDVPDDFKILPTRLIRKAVREHFDFRRRCNSFFMELVSLFCFGKKDDEGVMDPELFEMGDVIPEVIFFGLSPDSKSMVFTLSRLRDSTLLRQFWEQNGSKVLTIIAQRGGQNTSITVADVLELVWIPSKEQLLSLKQRFLSGEIPFKDVDKLLELFDNKYEDLAQEIRIISSNNGRQDHLLEEKIGQRMRKIKQYHKLHTCMKAAGIMLKFKNAVGLEGDFQDAEVLYNQMDRNFKQRPLQSMNDALERTGNLLSGITDNHAKSLDVVTQCQDFILWLKETIKGPQELKVLVDLAIISDAEKGLETARITRLHASCLGFAPLIFDLETSFGFKDLMELCKPVWNAVDADPDLPDKLLETSLQIEWIKAVRTSHGSVAVSSLLEAETINLHGVYCVGCLNGDTSTSTTMEQLTPEKVIQLRMPAGDNEHSKSYTLNDLKDLQSKLMLIAAKASKGKDEIDRFSDILQCVLRLAAVYISLCKAGEVNHLNWRREFHCSPRLTTNHSLTDELMGESEQMEQCLQDWKRELRVKRLQYGQLNHFTTGQLLFLRQELAVVKGRGPRAVDGVPLEVYNLLESVLPGIDPATLKSALVFSGICPQESGQDIIRSYGVSSESHHRSEQMSRPVNARTLPSSNQEMFQSLVDKLESLGYSEEVAIAAMVSCKDASEADLIVWSVKNSANEELITAKYAEALSDPTYARLLEGESITPLEKKSHSKGEVAFEEENSSEPMETTFTFDQTAGGKFLSLDDLGNLLLHLASQGSKGRRRLIPMYLKRGKPNFMVVPKDDVIGTLLSLYMHDSSQSLPTAEEVLICTPDTTTEEIELLWRRSLADHDGRLFCLVNVDLLDYSVSQKAADVLDVFLHEPQYSRNEDVSLVVICSSENEDRAHMAAALDQYKLGTITHCRSSGEIRQYLKEQFKPPTQQQGKFRGRTLPWISAAALDREGLAVRVMSSERAGSGKSLAVCRLSQRLSELQNNETVMDYLRDMNTDMPLCINVPIYGPIIHQSAVVESLLHHTVAPDLPVSRIFHVDVHPSVRTGLDTLLFNLFILGALKSCTGQIWRRRSSDLYVIEITSALPRGENQTAEKRLKTAKVVSSKKVTAEPFYRLLPTIHCGTPMQTLFKLRTNPTAGKSLDPLFDAAEFKSSYVQRAFQYLKLCDAGGQNLDTFCFVPGQVMGDHTECIEILTRNCGIENPSWAEIRHFVNFLDSQLQTCEDSSFCNMELVGDTLEGFRSFVVRFMVLMSRDFATPSLNSCEQTTYTPGPDDDAVDDEAAAVVTQFTLRRHWETSSHPYIFFNQDRITMTFVGFHIDPNGNLIDPDRHVIIQQNLMSRHLRTGLHVQKVDMQTNYESWSKGQKIEKLCGVMGVEWPYDPDDSYELTTDNLKKILAIHMRFRCGIPVVIMGETGCGKTCLIRYMCGLQSGPGGPKNMLLMKVHGGTTYEDIKKKVEDAEAMATENETLNIDTVLFFDEANTTDALGMIKEVMVDRRVNGRKIGVGLKRLQFIAACNPYRKHTDEMIHKLESAGLGYHVATQQTRDRLGHIPLRHLVYRVHALPESMRPLVWDFGQLKPEIEELYIRQIVTRFVLQDAKIPGEPPLVKALTAILTASQRYMRHQTPLDDVTRALVLSLGVCYHARLQNREPYRRAVARSFANPCQLPGGHERILQEIASCQKAVLNELKLGDNIARNTALSENVFMMVVCIELRIPLFVVGKPGSSKSLAKTVVTDNMLGDASRSPLFKTFKQLSGRASRHGIQRSECSPLSTAEGIMATFRNCCNLQKANNPDKFVSVVVLDEVGLAEDSPLMPLKTLHPLLEDGVNSTDDVIATEGHFPERVAFIGISNWALDPAKMNRGIMLSRGLPDSEELVESAILVKMVYKVAEEQGREPRWPEVEHAIRRNFGGLDEIKPVEIFKQFALGESRMMEQNEDLSSALNLIKASLRDQKDAKGKYLPGDAFVGYHDDTAASVVLQVCSDLDEDELYNRFKDKNFSERVLKKSQELLLQCATPDAVARPGTFKFNSFPSKCVNDGRNEIGPARGNFDSGDDSC</sequence>
<evidence type="ECO:0000256" key="3">
    <source>
        <dbReference type="ARBA" id="ARBA00022833"/>
    </source>
</evidence>
<dbReference type="Pfam" id="PF07728">
    <property type="entry name" value="AAA_5"/>
    <property type="match status" value="1"/>
</dbReference>
<feature type="compositionally biased region" description="Polar residues" evidence="5">
    <location>
        <begin position="43"/>
        <end position="54"/>
    </location>
</feature>
<dbReference type="InterPro" id="IPR001841">
    <property type="entry name" value="Znf_RING"/>
</dbReference>
<proteinExistence type="predicted"/>
<keyword evidence="3" id="KW-0862">Zinc</keyword>
<name>A0A3M6T532_POCDA</name>
<dbReference type="GO" id="GO:0008270">
    <property type="term" value="F:zinc ion binding"/>
    <property type="evidence" value="ECO:0007669"/>
    <property type="project" value="UniProtKB-KW"/>
</dbReference>
<dbReference type="PANTHER" id="PTHR22605:SF16">
    <property type="entry name" value="E3 UBIQUITIN-PROTEIN LIGASE RNF213"/>
    <property type="match status" value="1"/>
</dbReference>
<protein>
    <recommendedName>
        <fullName evidence="6">RING-type domain-containing protein</fullName>
    </recommendedName>
</protein>
<evidence type="ECO:0000259" key="6">
    <source>
        <dbReference type="PROSITE" id="PS50089"/>
    </source>
</evidence>
<accession>A0A3M6T532</accession>
<dbReference type="InterPro" id="IPR031248">
    <property type="entry name" value="RNF213"/>
</dbReference>
<dbReference type="Gene3D" id="3.30.40.10">
    <property type="entry name" value="Zinc/RING finger domain, C3HC4 (zinc finger)"/>
    <property type="match status" value="1"/>
</dbReference>
<dbReference type="GO" id="GO:0004842">
    <property type="term" value="F:ubiquitin-protein transferase activity"/>
    <property type="evidence" value="ECO:0007669"/>
    <property type="project" value="InterPro"/>
</dbReference>
<evidence type="ECO:0000256" key="5">
    <source>
        <dbReference type="SAM" id="MobiDB-lite"/>
    </source>
</evidence>
<dbReference type="InterPro" id="IPR011704">
    <property type="entry name" value="ATPase_dyneun-rel_AAA"/>
</dbReference>
<feature type="compositionally biased region" description="Basic and acidic residues" evidence="5">
    <location>
        <begin position="121"/>
        <end position="139"/>
    </location>
</feature>
<evidence type="ECO:0000256" key="1">
    <source>
        <dbReference type="ARBA" id="ARBA00022723"/>
    </source>
</evidence>
<feature type="compositionally biased region" description="Basic and acidic residues" evidence="5">
    <location>
        <begin position="146"/>
        <end position="161"/>
    </location>
</feature>
<dbReference type="InterPro" id="IPR017907">
    <property type="entry name" value="Znf_RING_CS"/>
</dbReference>
<dbReference type="EMBL" id="RCHS01004301">
    <property type="protein sequence ID" value="RMX36536.1"/>
    <property type="molecule type" value="Genomic_DNA"/>
</dbReference>
<dbReference type="SUPFAM" id="SSF57850">
    <property type="entry name" value="RING/U-box"/>
    <property type="match status" value="1"/>
</dbReference>
<keyword evidence="1" id="KW-0479">Metal-binding</keyword>
<evidence type="ECO:0000256" key="4">
    <source>
        <dbReference type="PROSITE-ProRule" id="PRU00175"/>
    </source>
</evidence>
<dbReference type="Gene3D" id="3.40.50.300">
    <property type="entry name" value="P-loop containing nucleotide triphosphate hydrolases"/>
    <property type="match status" value="1"/>
</dbReference>
<dbReference type="PANTHER" id="PTHR22605">
    <property type="entry name" value="RZ-TYPE DOMAIN-CONTAINING PROTEIN"/>
    <property type="match status" value="1"/>
</dbReference>
<keyword evidence="8" id="KW-1185">Reference proteome</keyword>
<keyword evidence="2 4" id="KW-0863">Zinc-finger</keyword>
<reference evidence="7 8" key="1">
    <citation type="journal article" date="2018" name="Sci. Rep.">
        <title>Comparative analysis of the Pocillopora damicornis genome highlights role of immune system in coral evolution.</title>
        <authorList>
            <person name="Cunning R."/>
            <person name="Bay R.A."/>
            <person name="Gillette P."/>
            <person name="Baker A.C."/>
            <person name="Traylor-Knowles N."/>
        </authorList>
    </citation>
    <scope>NUCLEOTIDE SEQUENCE [LARGE SCALE GENOMIC DNA]</scope>
    <source>
        <strain evidence="7">RSMAS</strain>
        <tissue evidence="7">Whole animal</tissue>
    </source>
</reference>
<dbReference type="PROSITE" id="PS00518">
    <property type="entry name" value="ZF_RING_1"/>
    <property type="match status" value="1"/>
</dbReference>
<dbReference type="OrthoDB" id="5987148at2759"/>
<evidence type="ECO:0000313" key="8">
    <source>
        <dbReference type="Proteomes" id="UP000275408"/>
    </source>
</evidence>
<dbReference type="Pfam" id="PF13639">
    <property type="entry name" value="zf-RING_2"/>
    <property type="match status" value="1"/>
</dbReference>
<comment type="caution">
    <text evidence="7">The sequence shown here is derived from an EMBL/GenBank/DDBJ whole genome shotgun (WGS) entry which is preliminary data.</text>
</comment>
<dbReference type="InterPro" id="IPR013083">
    <property type="entry name" value="Znf_RING/FYVE/PHD"/>
</dbReference>